<keyword evidence="7" id="KW-0275">Fatty acid biosynthesis</keyword>
<dbReference type="Proteomes" id="UP000544222">
    <property type="component" value="Unassembled WGS sequence"/>
</dbReference>
<comment type="caution">
    <text evidence="10">The sequence shown here is derived from an EMBL/GenBank/DDBJ whole genome shotgun (WGS) entry which is preliminary data.</text>
</comment>
<feature type="domain" description="Acyl-ACP thioesterase N-terminal hotdog" evidence="8">
    <location>
        <begin position="8"/>
        <end position="124"/>
    </location>
</feature>
<keyword evidence="11" id="KW-1185">Reference proteome</keyword>
<evidence type="ECO:0000313" key="10">
    <source>
        <dbReference type="EMBL" id="MBB3187738.1"/>
    </source>
</evidence>
<keyword evidence="3" id="KW-0378">Hydrolase</keyword>
<keyword evidence="4" id="KW-0276">Fatty acid metabolism</keyword>
<keyword evidence="2" id="KW-0444">Lipid biosynthesis</keyword>
<evidence type="ECO:0000256" key="6">
    <source>
        <dbReference type="ARBA" id="ARBA00023098"/>
    </source>
</evidence>
<dbReference type="CDD" id="cd00586">
    <property type="entry name" value="4HBT"/>
    <property type="match status" value="1"/>
</dbReference>
<accession>A0A7W5DT26</accession>
<gene>
    <name evidence="10" type="ORF">FHX64_001901</name>
</gene>
<sequence>MGLLGRYTFQLQPQDGDFMEQLFAYSLGDYILQAAGKNADDNGFGVRELNRENYTWVLIRMGTEILQMPTIYQQITIETWIESIRFASTTRNFTVRNEQNEPIGYATTNWAMIDVETRKPVDLAKLPSLTHYIGGNPIPVESTVKLPSVDGTPINRHKVQYSDIDFNRHVNSMKYLQWVLNEYSIDWFAEHAIKRFDINFLHEALYGEEVMLFRHAKEDKDQFQISRFVDEEPLCKVQIKWKKNE</sequence>
<evidence type="ECO:0000256" key="5">
    <source>
        <dbReference type="ARBA" id="ARBA00022946"/>
    </source>
</evidence>
<reference evidence="10 11" key="1">
    <citation type="submission" date="2020-08" db="EMBL/GenBank/DDBJ databases">
        <title>Genomic Encyclopedia of Type Strains, Phase IV (KMG-IV): sequencing the most valuable type-strain genomes for metagenomic binning, comparative biology and taxonomic classification.</title>
        <authorList>
            <person name="Goeker M."/>
        </authorList>
    </citation>
    <scope>NUCLEOTIDE SEQUENCE [LARGE SCALE GENOMIC DNA]</scope>
    <source>
        <strain evidence="10 11">DSM 27471</strain>
    </source>
</reference>
<dbReference type="Pfam" id="PF01643">
    <property type="entry name" value="Acyl-ACP_TE"/>
    <property type="match status" value="1"/>
</dbReference>
<dbReference type="Gene3D" id="3.10.129.10">
    <property type="entry name" value="Hotdog Thioesterase"/>
    <property type="match status" value="2"/>
</dbReference>
<evidence type="ECO:0000259" key="8">
    <source>
        <dbReference type="Pfam" id="PF01643"/>
    </source>
</evidence>
<dbReference type="InterPro" id="IPR029069">
    <property type="entry name" value="HotDog_dom_sf"/>
</dbReference>
<feature type="domain" description="Acyl-ACP thioesterase-like C-terminal" evidence="9">
    <location>
        <begin position="154"/>
        <end position="243"/>
    </location>
</feature>
<dbReference type="GO" id="GO:0016297">
    <property type="term" value="F:fatty acyl-[ACP] hydrolase activity"/>
    <property type="evidence" value="ECO:0007669"/>
    <property type="project" value="InterPro"/>
</dbReference>
<dbReference type="PANTHER" id="PTHR31727">
    <property type="entry name" value="OLEOYL-ACYL CARRIER PROTEIN THIOESTERASE 1, CHLOROPLASTIC"/>
    <property type="match status" value="1"/>
</dbReference>
<dbReference type="RefSeq" id="WP_183413466.1">
    <property type="nucleotide sequence ID" value="NZ_JACHYB010000001.1"/>
</dbReference>
<dbReference type="InterPro" id="IPR049427">
    <property type="entry name" value="Acyl-ACP_TE_C"/>
</dbReference>
<dbReference type="SUPFAM" id="SSF54637">
    <property type="entry name" value="Thioesterase/thiol ester dehydrase-isomerase"/>
    <property type="match status" value="2"/>
</dbReference>
<protein>
    <submittedName>
        <fullName evidence="10">Acyl-ACP thioesterase</fullName>
    </submittedName>
</protein>
<name>A0A7W5DT26_9PORP</name>
<keyword evidence="6" id="KW-0443">Lipid metabolism</keyword>
<evidence type="ECO:0000259" key="9">
    <source>
        <dbReference type="Pfam" id="PF20791"/>
    </source>
</evidence>
<dbReference type="Pfam" id="PF20791">
    <property type="entry name" value="Acyl-ACP_TE_C"/>
    <property type="match status" value="1"/>
</dbReference>
<evidence type="ECO:0000256" key="3">
    <source>
        <dbReference type="ARBA" id="ARBA00022801"/>
    </source>
</evidence>
<organism evidence="10 11">
    <name type="scientific">Microbacter margulisiae</name>
    <dbReference type="NCBI Taxonomy" id="1350067"/>
    <lineage>
        <taxon>Bacteria</taxon>
        <taxon>Pseudomonadati</taxon>
        <taxon>Bacteroidota</taxon>
        <taxon>Bacteroidia</taxon>
        <taxon>Bacteroidales</taxon>
        <taxon>Porphyromonadaceae</taxon>
        <taxon>Microbacter</taxon>
    </lineage>
</organism>
<proteinExistence type="inferred from homology"/>
<dbReference type="GO" id="GO:0000036">
    <property type="term" value="F:acyl carrier activity"/>
    <property type="evidence" value="ECO:0007669"/>
    <property type="project" value="TreeGrafter"/>
</dbReference>
<dbReference type="InterPro" id="IPR045023">
    <property type="entry name" value="FATA/B"/>
</dbReference>
<evidence type="ECO:0000313" key="11">
    <source>
        <dbReference type="Proteomes" id="UP000544222"/>
    </source>
</evidence>
<keyword evidence="5" id="KW-0809">Transit peptide</keyword>
<dbReference type="InterPro" id="IPR002864">
    <property type="entry name" value="Acyl-ACP_thioesterase_NHD"/>
</dbReference>
<dbReference type="PANTHER" id="PTHR31727:SF6">
    <property type="entry name" value="OLEOYL-ACYL CARRIER PROTEIN THIOESTERASE 1, CHLOROPLASTIC"/>
    <property type="match status" value="1"/>
</dbReference>
<evidence type="ECO:0000256" key="7">
    <source>
        <dbReference type="ARBA" id="ARBA00023160"/>
    </source>
</evidence>
<dbReference type="EMBL" id="JACHYB010000001">
    <property type="protein sequence ID" value="MBB3187738.1"/>
    <property type="molecule type" value="Genomic_DNA"/>
</dbReference>
<evidence type="ECO:0000256" key="1">
    <source>
        <dbReference type="ARBA" id="ARBA00006500"/>
    </source>
</evidence>
<dbReference type="AlphaFoldDB" id="A0A7W5DT26"/>
<evidence type="ECO:0000256" key="4">
    <source>
        <dbReference type="ARBA" id="ARBA00022832"/>
    </source>
</evidence>
<evidence type="ECO:0000256" key="2">
    <source>
        <dbReference type="ARBA" id="ARBA00022516"/>
    </source>
</evidence>
<comment type="similarity">
    <text evidence="1">Belongs to the acyl-ACP thioesterase family.</text>
</comment>